<protein>
    <submittedName>
        <fullName evidence="1">Uncharacterized protein</fullName>
    </submittedName>
</protein>
<evidence type="ECO:0000313" key="2">
    <source>
        <dbReference type="Proteomes" id="UP001220395"/>
    </source>
</evidence>
<dbReference type="EMBL" id="CP117414">
    <property type="protein sequence ID" value="WCT75874.1"/>
    <property type="molecule type" value="Genomic_DNA"/>
</dbReference>
<reference evidence="1 2" key="1">
    <citation type="submission" date="2023-02" db="EMBL/GenBank/DDBJ databases">
        <title>Genome sequence of Sphingomonas naphthae.</title>
        <authorList>
            <person name="Kim S."/>
            <person name="Heo J."/>
            <person name="Kwon S.-W."/>
        </authorList>
    </citation>
    <scope>NUCLEOTIDE SEQUENCE [LARGE SCALE GENOMIC DNA]</scope>
    <source>
        <strain evidence="1 2">KACC 18716</strain>
        <plasmid evidence="1 2">unnamed3</plasmid>
    </source>
</reference>
<keyword evidence="2" id="KW-1185">Reference proteome</keyword>
<geneLocation type="plasmid" evidence="1 2">
    <name>unnamed3</name>
</geneLocation>
<keyword evidence="1" id="KW-0614">Plasmid</keyword>
<evidence type="ECO:0000313" key="1">
    <source>
        <dbReference type="EMBL" id="WCT75874.1"/>
    </source>
</evidence>
<sequence>MKQRSDRIMAEWADGNRLMGFERRDWGHLKVCHMDSGSRNKWSTKA</sequence>
<name>A0ABY7TRN8_9SPHN</name>
<proteinExistence type="predicted"/>
<dbReference type="RefSeq" id="WP_273692246.1">
    <property type="nucleotide sequence ID" value="NZ_CP117414.1"/>
</dbReference>
<organism evidence="1 2">
    <name type="scientific">Sphingomonas naphthae</name>
    <dbReference type="NCBI Taxonomy" id="1813468"/>
    <lineage>
        <taxon>Bacteria</taxon>
        <taxon>Pseudomonadati</taxon>
        <taxon>Pseudomonadota</taxon>
        <taxon>Alphaproteobacteria</taxon>
        <taxon>Sphingomonadales</taxon>
        <taxon>Sphingomonadaceae</taxon>
        <taxon>Sphingomonas</taxon>
    </lineage>
</organism>
<accession>A0ABY7TRN8</accession>
<dbReference type="Proteomes" id="UP001220395">
    <property type="component" value="Plasmid unnamed3"/>
</dbReference>
<gene>
    <name evidence="1" type="ORF">PQ455_20850</name>
</gene>